<accession>U4L8A8</accession>
<dbReference type="Proteomes" id="UP000018144">
    <property type="component" value="Unassembled WGS sequence"/>
</dbReference>
<proteinExistence type="predicted"/>
<evidence type="ECO:0000313" key="1">
    <source>
        <dbReference type="EMBL" id="CCX09542.1"/>
    </source>
</evidence>
<organism evidence="1 2">
    <name type="scientific">Pyronema omphalodes (strain CBS 100304)</name>
    <name type="common">Pyronema confluens</name>
    <dbReference type="NCBI Taxonomy" id="1076935"/>
    <lineage>
        <taxon>Eukaryota</taxon>
        <taxon>Fungi</taxon>
        <taxon>Dikarya</taxon>
        <taxon>Ascomycota</taxon>
        <taxon>Pezizomycotina</taxon>
        <taxon>Pezizomycetes</taxon>
        <taxon>Pezizales</taxon>
        <taxon>Pyronemataceae</taxon>
        <taxon>Pyronema</taxon>
    </lineage>
</organism>
<dbReference type="EMBL" id="HF935474">
    <property type="protein sequence ID" value="CCX09542.1"/>
    <property type="molecule type" value="Genomic_DNA"/>
</dbReference>
<protein>
    <submittedName>
        <fullName evidence="1">Uncharacterized protein</fullName>
    </submittedName>
</protein>
<gene>
    <name evidence="1" type="ORF">PCON_09135</name>
</gene>
<dbReference type="AlphaFoldDB" id="U4L8A8"/>
<name>U4L8A8_PYROM</name>
<keyword evidence="2" id="KW-1185">Reference proteome</keyword>
<sequence length="54" mass="6186">MGIREDTDRTPCETRTRALVTRPVWFASATIDLWHGEIPSSSSLNKIRLNIYIP</sequence>
<reference evidence="1 2" key="1">
    <citation type="journal article" date="2013" name="PLoS Genet.">
        <title>The genome and development-dependent transcriptomes of Pyronema confluens: a window into fungal evolution.</title>
        <authorList>
            <person name="Traeger S."/>
            <person name="Altegoer F."/>
            <person name="Freitag M."/>
            <person name="Gabaldon T."/>
            <person name="Kempken F."/>
            <person name="Kumar A."/>
            <person name="Marcet-Houben M."/>
            <person name="Poggeler S."/>
            <person name="Stajich J.E."/>
            <person name="Nowrousian M."/>
        </authorList>
    </citation>
    <scope>NUCLEOTIDE SEQUENCE [LARGE SCALE GENOMIC DNA]</scope>
    <source>
        <strain evidence="2">CBS 100304</strain>
        <tissue evidence="1">Vegetative mycelium</tissue>
    </source>
</reference>
<evidence type="ECO:0000313" key="2">
    <source>
        <dbReference type="Proteomes" id="UP000018144"/>
    </source>
</evidence>